<proteinExistence type="predicted"/>
<dbReference type="Proteomes" id="UP000518752">
    <property type="component" value="Unassembled WGS sequence"/>
</dbReference>
<keyword evidence="2" id="KW-1185">Reference proteome</keyword>
<evidence type="ECO:0000313" key="2">
    <source>
        <dbReference type="Proteomes" id="UP000518752"/>
    </source>
</evidence>
<dbReference type="OrthoDB" id="2340858at2759"/>
<gene>
    <name evidence="1" type="ORF">D9757_005407</name>
</gene>
<accession>A0A8H5HLF6</accession>
<name>A0A8H5HLF6_9AGAR</name>
<evidence type="ECO:0000313" key="1">
    <source>
        <dbReference type="EMBL" id="KAF5385467.1"/>
    </source>
</evidence>
<reference evidence="1 2" key="1">
    <citation type="journal article" date="2020" name="ISME J.">
        <title>Uncovering the hidden diversity of litter-decomposition mechanisms in mushroom-forming fungi.</title>
        <authorList>
            <person name="Floudas D."/>
            <person name="Bentzer J."/>
            <person name="Ahren D."/>
            <person name="Johansson T."/>
            <person name="Persson P."/>
            <person name="Tunlid A."/>
        </authorList>
    </citation>
    <scope>NUCLEOTIDE SEQUENCE [LARGE SCALE GENOMIC DNA]</scope>
    <source>
        <strain evidence="1 2">CBS 406.79</strain>
    </source>
</reference>
<comment type="caution">
    <text evidence="1">The sequence shown here is derived from an EMBL/GenBank/DDBJ whole genome shotgun (WGS) entry which is preliminary data.</text>
</comment>
<organism evidence="1 2">
    <name type="scientific">Collybiopsis confluens</name>
    <dbReference type="NCBI Taxonomy" id="2823264"/>
    <lineage>
        <taxon>Eukaryota</taxon>
        <taxon>Fungi</taxon>
        <taxon>Dikarya</taxon>
        <taxon>Basidiomycota</taxon>
        <taxon>Agaricomycotina</taxon>
        <taxon>Agaricomycetes</taxon>
        <taxon>Agaricomycetidae</taxon>
        <taxon>Agaricales</taxon>
        <taxon>Marasmiineae</taxon>
        <taxon>Omphalotaceae</taxon>
        <taxon>Collybiopsis</taxon>
    </lineage>
</organism>
<dbReference type="AlphaFoldDB" id="A0A8H5HLF6"/>
<protein>
    <submittedName>
        <fullName evidence="1">Uncharacterized protein</fullName>
    </submittedName>
</protein>
<sequence>MILWRNWFAVLSRLGGDPTSHKIVTTFRVEEFVSDEMVHRISSLEVYRMLRTAFTRVQLGERHKLYQMLHSSKGLGVPLGWLFESMTGDEFIKGGRFVACDVYSGEQTFLDIGTLDLTVFSNRSVPRATVARSRCYVPMEGNNPTFDTFCITSDNVGIGFQMTGVNLKGLTALKKRFDAAQVARCYFVIFNKYLQLGLILTNDLSTRGLINEFAEYDAVDKDEREPLADYLMEIDESME</sequence>
<dbReference type="EMBL" id="JAACJN010000040">
    <property type="protein sequence ID" value="KAF5385467.1"/>
    <property type="molecule type" value="Genomic_DNA"/>
</dbReference>